<keyword evidence="3" id="KW-1185">Reference proteome</keyword>
<comment type="caution">
    <text evidence="2">The sequence shown here is derived from an EMBL/GenBank/DDBJ whole genome shotgun (WGS) entry which is preliminary data.</text>
</comment>
<name>A0ABU6SXC7_9FABA</name>
<reference evidence="2 3" key="1">
    <citation type="journal article" date="2023" name="Plants (Basel)">
        <title>Bridging the Gap: Combining Genomics and Transcriptomics Approaches to Understand Stylosanthes scabra, an Orphan Legume from the Brazilian Caatinga.</title>
        <authorList>
            <person name="Ferreira-Neto J.R.C."/>
            <person name="da Silva M.D."/>
            <person name="Binneck E."/>
            <person name="de Melo N.F."/>
            <person name="da Silva R.H."/>
            <person name="de Melo A.L.T.M."/>
            <person name="Pandolfi V."/>
            <person name="Bustamante F.O."/>
            <person name="Brasileiro-Vidal A.C."/>
            <person name="Benko-Iseppon A.M."/>
        </authorList>
    </citation>
    <scope>NUCLEOTIDE SEQUENCE [LARGE SCALE GENOMIC DNA]</scope>
    <source>
        <tissue evidence="2">Leaves</tissue>
    </source>
</reference>
<dbReference type="EMBL" id="JASCZI010063181">
    <property type="protein sequence ID" value="MED6141121.1"/>
    <property type="molecule type" value="Genomic_DNA"/>
</dbReference>
<proteinExistence type="predicted"/>
<evidence type="ECO:0000313" key="2">
    <source>
        <dbReference type="EMBL" id="MED6141121.1"/>
    </source>
</evidence>
<accession>A0ABU6SXC7</accession>
<evidence type="ECO:0000313" key="3">
    <source>
        <dbReference type="Proteomes" id="UP001341840"/>
    </source>
</evidence>
<evidence type="ECO:0000256" key="1">
    <source>
        <dbReference type="SAM" id="SignalP"/>
    </source>
</evidence>
<evidence type="ECO:0008006" key="4">
    <source>
        <dbReference type="Google" id="ProtNLM"/>
    </source>
</evidence>
<organism evidence="2 3">
    <name type="scientific">Stylosanthes scabra</name>
    <dbReference type="NCBI Taxonomy" id="79078"/>
    <lineage>
        <taxon>Eukaryota</taxon>
        <taxon>Viridiplantae</taxon>
        <taxon>Streptophyta</taxon>
        <taxon>Embryophyta</taxon>
        <taxon>Tracheophyta</taxon>
        <taxon>Spermatophyta</taxon>
        <taxon>Magnoliopsida</taxon>
        <taxon>eudicotyledons</taxon>
        <taxon>Gunneridae</taxon>
        <taxon>Pentapetalae</taxon>
        <taxon>rosids</taxon>
        <taxon>fabids</taxon>
        <taxon>Fabales</taxon>
        <taxon>Fabaceae</taxon>
        <taxon>Papilionoideae</taxon>
        <taxon>50 kb inversion clade</taxon>
        <taxon>dalbergioids sensu lato</taxon>
        <taxon>Dalbergieae</taxon>
        <taxon>Pterocarpus clade</taxon>
        <taxon>Stylosanthes</taxon>
    </lineage>
</organism>
<feature type="signal peptide" evidence="1">
    <location>
        <begin position="1"/>
        <end position="23"/>
    </location>
</feature>
<gene>
    <name evidence="2" type="ORF">PIB30_100184</name>
</gene>
<sequence length="115" mass="12814">MPRRRIPHLCMGLIWLWAGLVTSTHKRGLPCLCVDSGMLVSYLSCFHAYAWTSTHTRGLPRLCVDSELGWERAMPRLPGVRLGVDVLALGLRVVDPRICVDIYAYAWIGQVGGHA</sequence>
<protein>
    <recommendedName>
        <fullName evidence="4">Secreted protein</fullName>
    </recommendedName>
</protein>
<dbReference type="Proteomes" id="UP001341840">
    <property type="component" value="Unassembled WGS sequence"/>
</dbReference>
<keyword evidence="1" id="KW-0732">Signal</keyword>
<feature type="chain" id="PRO_5045568923" description="Secreted protein" evidence="1">
    <location>
        <begin position="24"/>
        <end position="115"/>
    </location>
</feature>